<evidence type="ECO:0000256" key="1">
    <source>
        <dbReference type="SAM" id="MobiDB-lite"/>
    </source>
</evidence>
<organism evidence="3 4">
    <name type="scientific">Labeo rohita</name>
    <name type="common">Indian major carp</name>
    <name type="synonym">Cyprinus rohita</name>
    <dbReference type="NCBI Taxonomy" id="84645"/>
    <lineage>
        <taxon>Eukaryota</taxon>
        <taxon>Metazoa</taxon>
        <taxon>Chordata</taxon>
        <taxon>Craniata</taxon>
        <taxon>Vertebrata</taxon>
        <taxon>Euteleostomi</taxon>
        <taxon>Actinopterygii</taxon>
        <taxon>Neopterygii</taxon>
        <taxon>Teleostei</taxon>
        <taxon>Ostariophysi</taxon>
        <taxon>Cypriniformes</taxon>
        <taxon>Cyprinidae</taxon>
        <taxon>Labeoninae</taxon>
        <taxon>Labeonini</taxon>
        <taxon>Labeo</taxon>
    </lineage>
</organism>
<feature type="compositionally biased region" description="Pro residues" evidence="1">
    <location>
        <begin position="106"/>
        <end position="118"/>
    </location>
</feature>
<dbReference type="Pfam" id="PF04382">
    <property type="entry name" value="SAB"/>
    <property type="match status" value="1"/>
</dbReference>
<feature type="compositionally biased region" description="Basic and acidic residues" evidence="1">
    <location>
        <begin position="11"/>
        <end position="23"/>
    </location>
</feature>
<feature type="region of interest" description="Disordered" evidence="1">
    <location>
        <begin position="92"/>
        <end position="143"/>
    </location>
</feature>
<keyword evidence="4" id="KW-1185">Reference proteome</keyword>
<feature type="region of interest" description="Disordered" evidence="1">
    <location>
        <begin position="40"/>
        <end position="60"/>
    </location>
</feature>
<feature type="region of interest" description="Disordered" evidence="1">
    <location>
        <begin position="1"/>
        <end position="23"/>
    </location>
</feature>
<protein>
    <submittedName>
        <fullName evidence="3">Protein 4.1</fullName>
    </submittedName>
</protein>
<evidence type="ECO:0000313" key="4">
    <source>
        <dbReference type="Proteomes" id="UP000830375"/>
    </source>
</evidence>
<accession>A0ABQ8LRL3</accession>
<comment type="caution">
    <text evidence="3">The sequence shown here is derived from an EMBL/GenBank/DDBJ whole genome shotgun (WGS) entry which is preliminary data.</text>
</comment>
<name>A0ABQ8LRL3_LABRO</name>
<reference evidence="3 4" key="1">
    <citation type="submission" date="2022-01" db="EMBL/GenBank/DDBJ databases">
        <title>A high-quality chromosome-level genome assembly of rohu carp, Labeo rohita.</title>
        <authorList>
            <person name="Arick M.A. II"/>
            <person name="Hsu C.-Y."/>
            <person name="Magbanua Z."/>
            <person name="Pechanova O."/>
            <person name="Grover C."/>
            <person name="Miller E."/>
            <person name="Thrash A."/>
            <person name="Ezzel L."/>
            <person name="Alam S."/>
            <person name="Benzie J."/>
            <person name="Hamilton M."/>
            <person name="Karsi A."/>
            <person name="Lawrence M.L."/>
            <person name="Peterson D.G."/>
        </authorList>
    </citation>
    <scope>NUCLEOTIDE SEQUENCE [LARGE SCALE GENOMIC DNA]</scope>
    <source>
        <strain evidence="4">BAU-BD-2019</strain>
        <tissue evidence="3">Blood</tissue>
    </source>
</reference>
<dbReference type="Proteomes" id="UP000830375">
    <property type="component" value="Unassembled WGS sequence"/>
</dbReference>
<dbReference type="InterPro" id="IPR007477">
    <property type="entry name" value="SAB_dom"/>
</dbReference>
<evidence type="ECO:0000313" key="3">
    <source>
        <dbReference type="EMBL" id="KAI2652556.1"/>
    </source>
</evidence>
<sequence>MADYPMPLSGDDGRQIRPQDVDKTQTEIMRHHTSISELKRSFMESVPEPRPSEWDKRLSTHSPFRTASINGQMQPDVSTRVKKPPLLPLHRVAGGISESCPGSQSCPPPLSSIAPSPPRSSSSPQAGVYRSVQRGARSLAPRPSSAEAYYIMYQSQT</sequence>
<gene>
    <name evidence="3" type="ORF">H4Q32_005794</name>
</gene>
<evidence type="ECO:0000259" key="2">
    <source>
        <dbReference type="Pfam" id="PF04382"/>
    </source>
</evidence>
<proteinExistence type="predicted"/>
<feature type="domain" description="SAB" evidence="2">
    <location>
        <begin position="20"/>
        <end position="65"/>
    </location>
</feature>
<dbReference type="EMBL" id="JACTAM010000019">
    <property type="protein sequence ID" value="KAI2652556.1"/>
    <property type="molecule type" value="Genomic_DNA"/>
</dbReference>